<organism evidence="2 3">
    <name type="scientific">Cytobacillus stercorigallinarum</name>
    <dbReference type="NCBI Taxonomy" id="2762240"/>
    <lineage>
        <taxon>Bacteria</taxon>
        <taxon>Bacillati</taxon>
        <taxon>Bacillota</taxon>
        <taxon>Bacilli</taxon>
        <taxon>Bacillales</taxon>
        <taxon>Bacillaceae</taxon>
        <taxon>Cytobacillus</taxon>
    </lineage>
</organism>
<dbReference type="InterPro" id="IPR029068">
    <property type="entry name" value="Glyas_Bleomycin-R_OHBP_Dase"/>
</dbReference>
<accession>A0ABR8QTQ1</accession>
<dbReference type="RefSeq" id="WP_191816597.1">
    <property type="nucleotide sequence ID" value="NZ_JACSQT010000010.1"/>
</dbReference>
<dbReference type="InterPro" id="IPR004360">
    <property type="entry name" value="Glyas_Fos-R_dOase_dom"/>
</dbReference>
<dbReference type="Gene3D" id="3.10.180.10">
    <property type="entry name" value="2,3-Dihydroxybiphenyl 1,2-Dioxygenase, domain 1"/>
    <property type="match status" value="1"/>
</dbReference>
<dbReference type="Proteomes" id="UP000657931">
    <property type="component" value="Unassembled WGS sequence"/>
</dbReference>
<feature type="domain" description="VOC" evidence="1">
    <location>
        <begin position="4"/>
        <end position="119"/>
    </location>
</feature>
<dbReference type="Pfam" id="PF00903">
    <property type="entry name" value="Glyoxalase"/>
    <property type="match status" value="1"/>
</dbReference>
<dbReference type="InterPro" id="IPR037523">
    <property type="entry name" value="VOC_core"/>
</dbReference>
<evidence type="ECO:0000259" key="1">
    <source>
        <dbReference type="PROSITE" id="PS51819"/>
    </source>
</evidence>
<dbReference type="PANTHER" id="PTHR39175:SF1">
    <property type="entry name" value="FAMILY PROTEIN, PUTATIVE (AFU_ORTHOLOGUE AFUA_3G15060)-RELATED"/>
    <property type="match status" value="1"/>
</dbReference>
<keyword evidence="3" id="KW-1185">Reference proteome</keyword>
<dbReference type="PROSITE" id="PS51819">
    <property type="entry name" value="VOC"/>
    <property type="match status" value="1"/>
</dbReference>
<evidence type="ECO:0000313" key="3">
    <source>
        <dbReference type="Proteomes" id="UP000657931"/>
    </source>
</evidence>
<evidence type="ECO:0000313" key="2">
    <source>
        <dbReference type="EMBL" id="MBD7938913.1"/>
    </source>
</evidence>
<proteinExistence type="predicted"/>
<reference evidence="2 3" key="1">
    <citation type="submission" date="2020-08" db="EMBL/GenBank/DDBJ databases">
        <title>A Genomic Blueprint of the Chicken Gut Microbiome.</title>
        <authorList>
            <person name="Gilroy R."/>
            <person name="Ravi A."/>
            <person name="Getino M."/>
            <person name="Pursley I."/>
            <person name="Horton D.L."/>
            <person name="Alikhan N.-F."/>
            <person name="Baker D."/>
            <person name="Gharbi K."/>
            <person name="Hall N."/>
            <person name="Watson M."/>
            <person name="Adriaenssens E.M."/>
            <person name="Foster-Nyarko E."/>
            <person name="Jarju S."/>
            <person name="Secka A."/>
            <person name="Antonio M."/>
            <person name="Oren A."/>
            <person name="Chaudhuri R."/>
            <person name="La Ragione R.M."/>
            <person name="Hildebrand F."/>
            <person name="Pallen M.J."/>
        </authorList>
    </citation>
    <scope>NUCLEOTIDE SEQUENCE [LARGE SCALE GENOMIC DNA]</scope>
    <source>
        <strain evidence="2 3">Sa5YUA1</strain>
    </source>
</reference>
<comment type="caution">
    <text evidence="2">The sequence shown here is derived from an EMBL/GenBank/DDBJ whole genome shotgun (WGS) entry which is preliminary data.</text>
</comment>
<name>A0ABR8QTQ1_9BACI</name>
<dbReference type="EMBL" id="JACSQT010000010">
    <property type="protein sequence ID" value="MBD7938913.1"/>
    <property type="molecule type" value="Genomic_DNA"/>
</dbReference>
<protein>
    <submittedName>
        <fullName evidence="2">VOC family protein</fullName>
    </submittedName>
</protein>
<sequence>MIIGIHHVQLTIPKGAEEEGKRFYCEVLQLKEIEKPASLKGRGGFWLQVGDRAVHVGTENGFDRTTTKAHIAYEVDNLSFWKEVLSQQNISLIEGVPIPGFDRFEFRDPFGNRVEMIEEISK</sequence>
<dbReference type="SUPFAM" id="SSF54593">
    <property type="entry name" value="Glyoxalase/Bleomycin resistance protein/Dihydroxybiphenyl dioxygenase"/>
    <property type="match status" value="1"/>
</dbReference>
<dbReference type="PANTHER" id="PTHR39175">
    <property type="entry name" value="FAMILY PROTEIN, PUTATIVE (AFU_ORTHOLOGUE AFUA_3G15060)-RELATED"/>
    <property type="match status" value="1"/>
</dbReference>
<gene>
    <name evidence="2" type="ORF">H9655_17905</name>
</gene>